<evidence type="ECO:0000259" key="13">
    <source>
        <dbReference type="PROSITE" id="PS51184"/>
    </source>
</evidence>
<dbReference type="InterPro" id="IPR041667">
    <property type="entry name" value="Cupin_8"/>
</dbReference>
<keyword evidence="6" id="KW-0560">Oxidoreductase</keyword>
<protein>
    <recommendedName>
        <fullName evidence="13">JmjC domain-containing protein</fullName>
    </recommendedName>
</protein>
<evidence type="ECO:0000256" key="6">
    <source>
        <dbReference type="ARBA" id="ARBA00023002"/>
    </source>
</evidence>
<dbReference type="SMART" id="SM00558">
    <property type="entry name" value="JmjC"/>
    <property type="match status" value="1"/>
</dbReference>
<proteinExistence type="inferred from homology"/>
<evidence type="ECO:0000256" key="10">
    <source>
        <dbReference type="ARBA" id="ARBA00023242"/>
    </source>
</evidence>
<evidence type="ECO:0000256" key="11">
    <source>
        <dbReference type="ARBA" id="ARBA00038068"/>
    </source>
</evidence>
<keyword evidence="10" id="KW-0539">Nucleus</keyword>
<name>A0A9W8E1G2_9FUNG</name>
<dbReference type="GO" id="GO:0046872">
    <property type="term" value="F:metal ion binding"/>
    <property type="evidence" value="ECO:0007669"/>
    <property type="project" value="UniProtKB-KW"/>
</dbReference>
<dbReference type="InterPro" id="IPR003347">
    <property type="entry name" value="JmjC_dom"/>
</dbReference>
<evidence type="ECO:0000256" key="8">
    <source>
        <dbReference type="ARBA" id="ARBA00023015"/>
    </source>
</evidence>
<dbReference type="GO" id="GO:0005634">
    <property type="term" value="C:nucleus"/>
    <property type="evidence" value="ECO:0007669"/>
    <property type="project" value="UniProtKB-SubCell"/>
</dbReference>
<evidence type="ECO:0000256" key="12">
    <source>
        <dbReference type="SAM" id="MobiDB-lite"/>
    </source>
</evidence>
<dbReference type="PROSITE" id="PS51184">
    <property type="entry name" value="JMJC"/>
    <property type="match status" value="1"/>
</dbReference>
<evidence type="ECO:0000256" key="4">
    <source>
        <dbReference type="ARBA" id="ARBA00022853"/>
    </source>
</evidence>
<evidence type="ECO:0000256" key="5">
    <source>
        <dbReference type="ARBA" id="ARBA00022964"/>
    </source>
</evidence>
<keyword evidence="8" id="KW-0805">Transcription regulation</keyword>
<feature type="domain" description="JmjC" evidence="13">
    <location>
        <begin position="234"/>
        <end position="428"/>
    </location>
</feature>
<evidence type="ECO:0000313" key="14">
    <source>
        <dbReference type="EMBL" id="KAJ1928546.1"/>
    </source>
</evidence>
<dbReference type="PANTHER" id="PTHR12480:SF32">
    <property type="entry name" value="BIFUNCTIONAL ARGININE DEMETHYLASE AND LYSYL-HYDROXYLASE JMJD6"/>
    <property type="match status" value="1"/>
</dbReference>
<keyword evidence="4" id="KW-0156">Chromatin regulator</keyword>
<dbReference type="Gene3D" id="2.60.120.650">
    <property type="entry name" value="Cupin"/>
    <property type="match status" value="1"/>
</dbReference>
<dbReference type="EMBL" id="JANBPT010000069">
    <property type="protein sequence ID" value="KAJ1928546.1"/>
    <property type="molecule type" value="Genomic_DNA"/>
</dbReference>
<dbReference type="Pfam" id="PF13621">
    <property type="entry name" value="Cupin_8"/>
    <property type="match status" value="1"/>
</dbReference>
<keyword evidence="9" id="KW-0804">Transcription</keyword>
<keyword evidence="5" id="KW-0223">Dioxygenase</keyword>
<dbReference type="GO" id="GO:0106140">
    <property type="term" value="F:P-TEFb complex binding"/>
    <property type="evidence" value="ECO:0007669"/>
    <property type="project" value="TreeGrafter"/>
</dbReference>
<comment type="cofactor">
    <cofactor evidence="1">
        <name>Fe(2+)</name>
        <dbReference type="ChEBI" id="CHEBI:29033"/>
    </cofactor>
</comment>
<evidence type="ECO:0000256" key="1">
    <source>
        <dbReference type="ARBA" id="ARBA00001954"/>
    </source>
</evidence>
<keyword evidence="15" id="KW-1185">Reference proteome</keyword>
<dbReference type="SUPFAM" id="SSF51197">
    <property type="entry name" value="Clavaminate synthase-like"/>
    <property type="match status" value="1"/>
</dbReference>
<feature type="compositionally biased region" description="Low complexity" evidence="12">
    <location>
        <begin position="509"/>
        <end position="530"/>
    </location>
</feature>
<feature type="region of interest" description="Disordered" evidence="12">
    <location>
        <begin position="545"/>
        <end position="564"/>
    </location>
</feature>
<feature type="region of interest" description="Disordered" evidence="12">
    <location>
        <begin position="140"/>
        <end position="205"/>
    </location>
</feature>
<keyword evidence="3" id="KW-0479">Metal-binding</keyword>
<gene>
    <name evidence="14" type="ORF">IWQ60_001972</name>
</gene>
<reference evidence="14" key="1">
    <citation type="submission" date="2022-07" db="EMBL/GenBank/DDBJ databases">
        <title>Phylogenomic reconstructions and comparative analyses of Kickxellomycotina fungi.</title>
        <authorList>
            <person name="Reynolds N.K."/>
            <person name="Stajich J.E."/>
            <person name="Barry K."/>
            <person name="Grigoriev I.V."/>
            <person name="Crous P."/>
            <person name="Smith M.E."/>
        </authorList>
    </citation>
    <scope>NUCLEOTIDE SEQUENCE</scope>
    <source>
        <strain evidence="14">RSA 861</strain>
    </source>
</reference>
<dbReference type="GO" id="GO:0005737">
    <property type="term" value="C:cytoplasm"/>
    <property type="evidence" value="ECO:0007669"/>
    <property type="project" value="TreeGrafter"/>
</dbReference>
<accession>A0A9W8E1G2</accession>
<dbReference type="Proteomes" id="UP001150569">
    <property type="component" value="Unassembled WGS sequence"/>
</dbReference>
<dbReference type="InterPro" id="IPR050910">
    <property type="entry name" value="JMJD6_ArgDemeth/LysHydrox"/>
</dbReference>
<comment type="caution">
    <text evidence="14">The sequence shown here is derived from an EMBL/GenBank/DDBJ whole genome shotgun (WGS) entry which is preliminary data.</text>
</comment>
<sequence>MGKLKEGRWVTKVRKCKLRGRAELKLEDWWRFDFATHDFWIEPGKDTLPRIRYEDVDEHQFTERYQIPGVPVMVTGVTTHWPARERWQPEALLRDYADQRFKVGKDDDGGNVYMKLKHFMQYVADGADRDDSPLYIFDSNFAGPGRRSSGGKRRKLQPTSPVASPVDDPRRTDSGEVPPSKRAKIPSPGVMGHSSAPTQTDPANAPLAMTCTTEVTPGDSGAEIDGSDSDVAQRAKADLLGDYKIPKYFRQDVFKLAGSRRPPHRWFVAGPARSGTGIHFDPLGTSAWNTVVVGHKRWALFPPRTPRPLVDPPSMKPYDREAASWFYQVHPQFHKPPTAAFFQVYGPWYGYPCPDDMAARSLANRFRRKTLGELIGMVEVIHGPGETIFVPGGWLHVVINLNFTVAITHNLCAPASFEYVWLKTRYARPGLSDKIRREIENRKCLAPSITALGEGRGEGEGEVEDKHVQAAVANRYAKTIFDCVPDSPAMYRLLADSMVQLTTVPTLFTSSDSPSSSPSSDSSSTPASAPEDGDRLVLFTTCQAKSDSANGPSSASGQLPRSSADCTCERCVSWQAKIAKAATSASA</sequence>
<evidence type="ECO:0000256" key="2">
    <source>
        <dbReference type="ARBA" id="ARBA00004123"/>
    </source>
</evidence>
<keyword evidence="7" id="KW-0408">Iron</keyword>
<evidence type="ECO:0000256" key="9">
    <source>
        <dbReference type="ARBA" id="ARBA00023163"/>
    </source>
</evidence>
<organism evidence="14 15">
    <name type="scientific">Tieghemiomyces parasiticus</name>
    <dbReference type="NCBI Taxonomy" id="78921"/>
    <lineage>
        <taxon>Eukaryota</taxon>
        <taxon>Fungi</taxon>
        <taxon>Fungi incertae sedis</taxon>
        <taxon>Zoopagomycota</taxon>
        <taxon>Kickxellomycotina</taxon>
        <taxon>Dimargaritomycetes</taxon>
        <taxon>Dimargaritales</taxon>
        <taxon>Dimargaritaceae</taxon>
        <taxon>Tieghemiomyces</taxon>
    </lineage>
</organism>
<dbReference type="OrthoDB" id="424465at2759"/>
<comment type="subcellular location">
    <subcellularLocation>
        <location evidence="2">Nucleus</location>
    </subcellularLocation>
</comment>
<evidence type="ECO:0000256" key="7">
    <source>
        <dbReference type="ARBA" id="ARBA00023004"/>
    </source>
</evidence>
<dbReference type="GO" id="GO:0033749">
    <property type="term" value="F:histone H4R3 demethylase activity"/>
    <property type="evidence" value="ECO:0007669"/>
    <property type="project" value="TreeGrafter"/>
</dbReference>
<feature type="region of interest" description="Disordered" evidence="12">
    <location>
        <begin position="508"/>
        <end position="532"/>
    </location>
</feature>
<dbReference type="AlphaFoldDB" id="A0A9W8E1G2"/>
<evidence type="ECO:0000313" key="15">
    <source>
        <dbReference type="Proteomes" id="UP001150569"/>
    </source>
</evidence>
<comment type="similarity">
    <text evidence="11">Belongs to the JMJD6 family.</text>
</comment>
<evidence type="ECO:0000256" key="3">
    <source>
        <dbReference type="ARBA" id="ARBA00022723"/>
    </source>
</evidence>
<dbReference type="PANTHER" id="PTHR12480">
    <property type="entry name" value="ARGININE DEMETHYLASE AND LYSYL-HYDROXYLASE JMJD"/>
    <property type="match status" value="1"/>
</dbReference>